<name>A0A8S1VKQ1_PAROT</name>
<feature type="domain" description="Protein kinase" evidence="1">
    <location>
        <begin position="164"/>
        <end position="442"/>
    </location>
</feature>
<dbReference type="InterPro" id="IPR008271">
    <property type="entry name" value="Ser/Thr_kinase_AS"/>
</dbReference>
<dbReference type="Proteomes" id="UP000683925">
    <property type="component" value="Unassembled WGS sequence"/>
</dbReference>
<proteinExistence type="predicted"/>
<dbReference type="PROSITE" id="PS50011">
    <property type="entry name" value="PROTEIN_KINASE_DOM"/>
    <property type="match status" value="1"/>
</dbReference>
<dbReference type="PROSITE" id="PS00108">
    <property type="entry name" value="PROTEIN_KINASE_ST"/>
    <property type="match status" value="1"/>
</dbReference>
<reference evidence="2" key="1">
    <citation type="submission" date="2021-01" db="EMBL/GenBank/DDBJ databases">
        <authorList>
            <consortium name="Genoscope - CEA"/>
            <person name="William W."/>
        </authorList>
    </citation>
    <scope>NUCLEOTIDE SEQUENCE</scope>
</reference>
<dbReference type="GO" id="GO:0044773">
    <property type="term" value="P:mitotic DNA damage checkpoint signaling"/>
    <property type="evidence" value="ECO:0007669"/>
    <property type="project" value="TreeGrafter"/>
</dbReference>
<dbReference type="GO" id="GO:0005524">
    <property type="term" value="F:ATP binding"/>
    <property type="evidence" value="ECO:0007669"/>
    <property type="project" value="InterPro"/>
</dbReference>
<dbReference type="GO" id="GO:0004674">
    <property type="term" value="F:protein serine/threonine kinase activity"/>
    <property type="evidence" value="ECO:0007669"/>
    <property type="project" value="TreeGrafter"/>
</dbReference>
<keyword evidence="3" id="KW-1185">Reference proteome</keyword>
<accession>A0A8S1VKQ1</accession>
<dbReference type="OMA" id="SKIMFHI"/>
<dbReference type="SMART" id="SM00220">
    <property type="entry name" value="S_TKc"/>
    <property type="match status" value="1"/>
</dbReference>
<dbReference type="EMBL" id="CAJJDP010000069">
    <property type="protein sequence ID" value="CAD8177924.1"/>
    <property type="molecule type" value="Genomic_DNA"/>
</dbReference>
<dbReference type="PANTHER" id="PTHR44167:SF24">
    <property type="entry name" value="SERINE_THREONINE-PROTEIN KINASE CHK2"/>
    <property type="match status" value="1"/>
</dbReference>
<gene>
    <name evidence="2" type="ORF">POCTA_138.1.T0700039</name>
</gene>
<dbReference type="GO" id="GO:0005634">
    <property type="term" value="C:nucleus"/>
    <property type="evidence" value="ECO:0007669"/>
    <property type="project" value="TreeGrafter"/>
</dbReference>
<evidence type="ECO:0000313" key="3">
    <source>
        <dbReference type="Proteomes" id="UP000683925"/>
    </source>
</evidence>
<dbReference type="OrthoDB" id="305186at2759"/>
<evidence type="ECO:0000313" key="2">
    <source>
        <dbReference type="EMBL" id="CAD8177924.1"/>
    </source>
</evidence>
<dbReference type="Pfam" id="PF00069">
    <property type="entry name" value="Pkinase"/>
    <property type="match status" value="1"/>
</dbReference>
<comment type="caution">
    <text evidence="2">The sequence shown here is derived from an EMBL/GenBank/DDBJ whole genome shotgun (WGS) entry which is preliminary data.</text>
</comment>
<sequence>MYEIKNGQSYPMLIKGLLRRNQGLQFEVISLKERISISPLNVIHLSKIMFHITNLLRECSLRNPDFLKGLSLDQIYVNKNIEDDVNVFIFEEDQEIVKKKQSLEEILFQLFHNLGFDIMKDTFNKATCFDVIMEYLYGQIFKEWKLDSQVKITEKIILEKIFNIKIIKKLYDSKFSRVYLIETPYYINSQKNQIVVKWIQYETEDDIKQYLHREIRLLERVQNFENCTKLFCYNNMLPQQFLFMKHYDVTLDDLNNLIGKNEVNTVDLIHLTKQMLFALKRLHALQIIHRDLKPQNIMFEYLDDNHSIQNMRCVLIDLDRSDNNQIAKSTKEFQSCYTGTPDYQPPEGTQTHHYEESYDIWQLGYIIQCILLRDKNKNYTRCCHQRDSPIEEKVYEDVFKSDWEKVQQKYLKFYKIVKNMMNYNPTKRPSLDWIEEEINKIK</sequence>
<dbReference type="PANTHER" id="PTHR44167">
    <property type="entry name" value="OVARIAN-SPECIFIC SERINE/THREONINE-PROTEIN KINASE LOK-RELATED"/>
    <property type="match status" value="1"/>
</dbReference>
<evidence type="ECO:0000259" key="1">
    <source>
        <dbReference type="PROSITE" id="PS50011"/>
    </source>
</evidence>
<organism evidence="2 3">
    <name type="scientific">Paramecium octaurelia</name>
    <dbReference type="NCBI Taxonomy" id="43137"/>
    <lineage>
        <taxon>Eukaryota</taxon>
        <taxon>Sar</taxon>
        <taxon>Alveolata</taxon>
        <taxon>Ciliophora</taxon>
        <taxon>Intramacronucleata</taxon>
        <taxon>Oligohymenophorea</taxon>
        <taxon>Peniculida</taxon>
        <taxon>Parameciidae</taxon>
        <taxon>Paramecium</taxon>
    </lineage>
</organism>
<dbReference type="GO" id="GO:0005737">
    <property type="term" value="C:cytoplasm"/>
    <property type="evidence" value="ECO:0007669"/>
    <property type="project" value="TreeGrafter"/>
</dbReference>
<dbReference type="AlphaFoldDB" id="A0A8S1VKQ1"/>
<dbReference type="InterPro" id="IPR000719">
    <property type="entry name" value="Prot_kinase_dom"/>
</dbReference>
<protein>
    <recommendedName>
        <fullName evidence="1">Protein kinase domain-containing protein</fullName>
    </recommendedName>
</protein>